<feature type="binding site" evidence="9">
    <location>
        <begin position="153"/>
        <end position="155"/>
    </location>
    <ligand>
        <name>2-[(2R,5Z)-2-carboxy-4-methylthiazol-5(2H)-ylidene]ethyl phosphate</name>
        <dbReference type="ChEBI" id="CHEBI:62899"/>
    </ligand>
</feature>
<feature type="binding site" evidence="9">
    <location>
        <begin position="205"/>
        <end position="206"/>
    </location>
    <ligand>
        <name>2-[(2R,5Z)-2-carboxy-4-methylthiazol-5(2H)-ylidene]ethyl phosphate</name>
        <dbReference type="ChEBI" id="CHEBI:62899"/>
    </ligand>
</feature>
<keyword evidence="4 9" id="KW-0460">Magnesium</keyword>
<dbReference type="InterPro" id="IPR013785">
    <property type="entry name" value="Aldolase_TIM"/>
</dbReference>
<evidence type="ECO:0000256" key="1">
    <source>
        <dbReference type="ARBA" id="ARBA00005165"/>
    </source>
</evidence>
<dbReference type="GO" id="GO:0009228">
    <property type="term" value="P:thiamine biosynthetic process"/>
    <property type="evidence" value="ECO:0007669"/>
    <property type="project" value="UniProtKB-KW"/>
</dbReference>
<feature type="binding site" evidence="9">
    <location>
        <position position="109"/>
    </location>
    <ligand>
        <name>Mg(2+)</name>
        <dbReference type="ChEBI" id="CHEBI:18420"/>
    </ligand>
</feature>
<dbReference type="NCBIfam" id="TIGR00693">
    <property type="entry name" value="thiE"/>
    <property type="match status" value="1"/>
</dbReference>
<evidence type="ECO:0000256" key="3">
    <source>
        <dbReference type="ARBA" id="ARBA00022723"/>
    </source>
</evidence>
<dbReference type="EC" id="2.5.1.3" evidence="9"/>
<comment type="similarity">
    <text evidence="9 10">Belongs to the thiamine-phosphate synthase family.</text>
</comment>
<dbReference type="SUPFAM" id="SSF51391">
    <property type="entry name" value="Thiamin phosphate synthase"/>
    <property type="match status" value="1"/>
</dbReference>
<dbReference type="GO" id="GO:0000287">
    <property type="term" value="F:magnesium ion binding"/>
    <property type="evidence" value="ECO:0007669"/>
    <property type="project" value="UniProtKB-UniRule"/>
</dbReference>
<dbReference type="Pfam" id="PF02581">
    <property type="entry name" value="TMP-TENI"/>
    <property type="match status" value="1"/>
</dbReference>
<evidence type="ECO:0000259" key="12">
    <source>
        <dbReference type="Pfam" id="PF02581"/>
    </source>
</evidence>
<feature type="binding site" evidence="9">
    <location>
        <begin position="54"/>
        <end position="58"/>
    </location>
    <ligand>
        <name>4-amino-2-methyl-5-(diphosphooxymethyl)pyrimidine</name>
        <dbReference type="ChEBI" id="CHEBI:57841"/>
    </ligand>
</feature>
<feature type="binding site" evidence="9">
    <location>
        <position position="89"/>
    </location>
    <ligand>
        <name>4-amino-2-methyl-5-(diphosphooxymethyl)pyrimidine</name>
        <dbReference type="ChEBI" id="CHEBI:57841"/>
    </ligand>
</feature>
<evidence type="ECO:0000313" key="14">
    <source>
        <dbReference type="Proteomes" id="UP000002359"/>
    </source>
</evidence>
<dbReference type="AlphaFoldDB" id="D5AH67"/>
<evidence type="ECO:0000256" key="10">
    <source>
        <dbReference type="RuleBase" id="RU003826"/>
    </source>
</evidence>
<dbReference type="InterPro" id="IPR034291">
    <property type="entry name" value="TMP_synthase"/>
</dbReference>
<evidence type="ECO:0000256" key="4">
    <source>
        <dbReference type="ARBA" id="ARBA00022842"/>
    </source>
</evidence>
<dbReference type="Gene3D" id="3.20.20.70">
    <property type="entry name" value="Aldolase class I"/>
    <property type="match status" value="1"/>
</dbReference>
<evidence type="ECO:0000256" key="5">
    <source>
        <dbReference type="ARBA" id="ARBA00022977"/>
    </source>
</evidence>
<evidence type="ECO:0000256" key="2">
    <source>
        <dbReference type="ARBA" id="ARBA00022679"/>
    </source>
</evidence>
<gene>
    <name evidence="9" type="primary">thiE</name>
    <name evidence="13" type="ordered locus">SSGZ1_0725</name>
</gene>
<dbReference type="GO" id="GO:0009229">
    <property type="term" value="P:thiamine diphosphate biosynthetic process"/>
    <property type="evidence" value="ECO:0007669"/>
    <property type="project" value="UniProtKB-UniRule"/>
</dbReference>
<comment type="function">
    <text evidence="9">Condenses 4-methyl-5-(beta-hydroxyethyl)thiazole monophosphate (THZ-P) and 2-methyl-4-amino-5-hydroxymethyl pyrimidine pyrophosphate (HMP-PP) to form thiamine monophosphate (TMP).</text>
</comment>
<keyword evidence="3 9" id="KW-0479">Metal-binding</keyword>
<evidence type="ECO:0000256" key="8">
    <source>
        <dbReference type="ARBA" id="ARBA00047883"/>
    </source>
</evidence>
<feature type="binding site" evidence="9">
    <location>
        <position position="90"/>
    </location>
    <ligand>
        <name>Mg(2+)</name>
        <dbReference type="ChEBI" id="CHEBI:18420"/>
    </ligand>
</feature>
<evidence type="ECO:0000256" key="6">
    <source>
        <dbReference type="ARBA" id="ARBA00047334"/>
    </source>
</evidence>
<evidence type="ECO:0000256" key="7">
    <source>
        <dbReference type="ARBA" id="ARBA00047851"/>
    </source>
</evidence>
<keyword evidence="2 9" id="KW-0808">Transferase</keyword>
<comment type="pathway">
    <text evidence="1 9 11">Cofactor biosynthesis; thiamine diphosphate biosynthesis; thiamine phosphate from 4-amino-2-methyl-5-diphosphomethylpyrimidine and 4-methyl-5-(2-phosphoethyl)-thiazole: step 1/1.</text>
</comment>
<protein>
    <recommendedName>
        <fullName evidence="9">Thiamine-phosphate synthase</fullName>
        <shortName evidence="9">TP synthase</shortName>
        <shortName evidence="9">TPS</shortName>
        <ecNumber evidence="9">2.5.1.3</ecNumber>
    </recommendedName>
    <alternativeName>
        <fullName evidence="9">Thiamine-phosphate pyrophosphorylase</fullName>
        <shortName evidence="9">TMP pyrophosphorylase</shortName>
        <shortName evidence="9">TMP-PPase</shortName>
    </alternativeName>
</protein>
<dbReference type="InterPro" id="IPR036206">
    <property type="entry name" value="ThiamineP_synth_sf"/>
</dbReference>
<dbReference type="HAMAP" id="MF_00097">
    <property type="entry name" value="TMP_synthase"/>
    <property type="match status" value="1"/>
</dbReference>
<name>D5AH67_STRGZ</name>
<comment type="cofactor">
    <cofactor evidence="9">
        <name>Mg(2+)</name>
        <dbReference type="ChEBI" id="CHEBI:18420"/>
    </cofactor>
    <text evidence="9">Binds 1 Mg(2+) ion per subunit.</text>
</comment>
<dbReference type="UniPathway" id="UPA00060">
    <property type="reaction ID" value="UER00141"/>
</dbReference>
<accession>D5AH67</accession>
<dbReference type="KEGG" id="ssw:SSGZ1_0725"/>
<dbReference type="EMBL" id="CP000837">
    <property type="protein sequence ID" value="ADE31182.1"/>
    <property type="molecule type" value="Genomic_DNA"/>
</dbReference>
<evidence type="ECO:0000256" key="9">
    <source>
        <dbReference type="HAMAP-Rule" id="MF_00097"/>
    </source>
</evidence>
<dbReference type="CDD" id="cd00564">
    <property type="entry name" value="TMP_TenI"/>
    <property type="match status" value="1"/>
</dbReference>
<comment type="catalytic activity">
    <reaction evidence="6 9 10">
        <text>4-methyl-5-(2-phosphooxyethyl)-thiazole + 4-amino-2-methyl-5-(diphosphooxymethyl)pyrimidine + H(+) = thiamine phosphate + diphosphate</text>
        <dbReference type="Rhea" id="RHEA:22328"/>
        <dbReference type="ChEBI" id="CHEBI:15378"/>
        <dbReference type="ChEBI" id="CHEBI:33019"/>
        <dbReference type="ChEBI" id="CHEBI:37575"/>
        <dbReference type="ChEBI" id="CHEBI:57841"/>
        <dbReference type="ChEBI" id="CHEBI:58296"/>
        <dbReference type="EC" id="2.5.1.3"/>
    </reaction>
</comment>
<organism evidence="13 14">
    <name type="scientific">Streptococcus suis (strain GZ1)</name>
    <dbReference type="NCBI Taxonomy" id="423211"/>
    <lineage>
        <taxon>Bacteria</taxon>
        <taxon>Bacillati</taxon>
        <taxon>Bacillota</taxon>
        <taxon>Bacilli</taxon>
        <taxon>Lactobacillales</taxon>
        <taxon>Streptococcaceae</taxon>
        <taxon>Streptococcus</taxon>
    </lineage>
</organism>
<dbReference type="PATRIC" id="fig|423211.3.peg.714"/>
<feature type="binding site" evidence="9">
    <location>
        <position position="156"/>
    </location>
    <ligand>
        <name>4-amino-2-methyl-5-(diphosphooxymethyl)pyrimidine</name>
        <dbReference type="ChEBI" id="CHEBI:57841"/>
    </ligand>
</feature>
<reference evidence="13 14" key="1">
    <citation type="journal article" date="2009" name="J. Infect. Dis.">
        <title>Clinical, experimental, and genomic differences between intermediately pathogenic, highly pathogenic, and epidemic Streptococcus suis.</title>
        <authorList>
            <person name="Ye C."/>
            <person name="Zheng H."/>
            <person name="Zhang J."/>
            <person name="Jing H."/>
            <person name="Wang L."/>
            <person name="Xiong Y."/>
            <person name="Wang W."/>
            <person name="Zhou Z."/>
            <person name="Sun Q."/>
            <person name="Luo X."/>
            <person name="Du H."/>
            <person name="Gottschalk M."/>
            <person name="Xu J."/>
        </authorList>
    </citation>
    <scope>NUCLEOTIDE SEQUENCE [LARGE SCALE GENOMIC DNA]</scope>
    <source>
        <strain evidence="13 14">GZ1</strain>
    </source>
</reference>
<evidence type="ECO:0000256" key="11">
    <source>
        <dbReference type="RuleBase" id="RU004253"/>
    </source>
</evidence>
<feature type="binding site" evidence="9">
    <location>
        <position position="127"/>
    </location>
    <ligand>
        <name>4-amino-2-methyl-5-(diphosphooxymethyl)pyrimidine</name>
        <dbReference type="ChEBI" id="CHEBI:57841"/>
    </ligand>
</feature>
<feature type="domain" description="Thiamine phosphate synthase/TenI" evidence="12">
    <location>
        <begin position="24"/>
        <end position="208"/>
    </location>
</feature>
<dbReference type="GO" id="GO:0004789">
    <property type="term" value="F:thiamine-phosphate diphosphorylase activity"/>
    <property type="evidence" value="ECO:0007669"/>
    <property type="project" value="UniProtKB-UniRule"/>
</dbReference>
<feature type="binding site" evidence="9">
    <location>
        <position position="185"/>
    </location>
    <ligand>
        <name>2-[(2R,5Z)-2-carboxy-4-methylthiazol-5(2H)-ylidene]ethyl phosphate</name>
        <dbReference type="ChEBI" id="CHEBI:62899"/>
    </ligand>
</feature>
<dbReference type="InterPro" id="IPR022998">
    <property type="entry name" value="ThiamineP_synth_TenI"/>
</dbReference>
<comment type="catalytic activity">
    <reaction evidence="8 9 10">
        <text>2-[(2R,5Z)-2-carboxy-4-methylthiazol-5(2H)-ylidene]ethyl phosphate + 4-amino-2-methyl-5-(diphosphooxymethyl)pyrimidine + 2 H(+) = thiamine phosphate + CO2 + diphosphate</text>
        <dbReference type="Rhea" id="RHEA:47844"/>
        <dbReference type="ChEBI" id="CHEBI:15378"/>
        <dbReference type="ChEBI" id="CHEBI:16526"/>
        <dbReference type="ChEBI" id="CHEBI:33019"/>
        <dbReference type="ChEBI" id="CHEBI:37575"/>
        <dbReference type="ChEBI" id="CHEBI:57841"/>
        <dbReference type="ChEBI" id="CHEBI:62899"/>
        <dbReference type="EC" id="2.5.1.3"/>
    </reaction>
</comment>
<proteinExistence type="inferred from homology"/>
<dbReference type="HOGENOM" id="CLU_018272_3_2_9"/>
<dbReference type="PANTHER" id="PTHR20857">
    <property type="entry name" value="THIAMINE-PHOSPHATE PYROPHOSPHORYLASE"/>
    <property type="match status" value="1"/>
</dbReference>
<dbReference type="FunFam" id="3.20.20.70:FF:000096">
    <property type="entry name" value="Thiamine-phosphate synthase"/>
    <property type="match status" value="1"/>
</dbReference>
<dbReference type="PANTHER" id="PTHR20857:SF15">
    <property type="entry name" value="THIAMINE-PHOSPHATE SYNTHASE"/>
    <property type="match status" value="1"/>
</dbReference>
<keyword evidence="5 9" id="KW-0784">Thiamine biosynthesis</keyword>
<comment type="catalytic activity">
    <reaction evidence="7 9 10">
        <text>2-(2-carboxy-4-methylthiazol-5-yl)ethyl phosphate + 4-amino-2-methyl-5-(diphosphooxymethyl)pyrimidine + 2 H(+) = thiamine phosphate + CO2 + diphosphate</text>
        <dbReference type="Rhea" id="RHEA:47848"/>
        <dbReference type="ChEBI" id="CHEBI:15378"/>
        <dbReference type="ChEBI" id="CHEBI:16526"/>
        <dbReference type="ChEBI" id="CHEBI:33019"/>
        <dbReference type="ChEBI" id="CHEBI:37575"/>
        <dbReference type="ChEBI" id="CHEBI:57841"/>
        <dbReference type="ChEBI" id="CHEBI:62890"/>
        <dbReference type="EC" id="2.5.1.3"/>
    </reaction>
</comment>
<dbReference type="GO" id="GO:0005737">
    <property type="term" value="C:cytoplasm"/>
    <property type="evidence" value="ECO:0007669"/>
    <property type="project" value="TreeGrafter"/>
</dbReference>
<evidence type="ECO:0000313" key="13">
    <source>
        <dbReference type="EMBL" id="ADE31182.1"/>
    </source>
</evidence>
<dbReference type="Proteomes" id="UP000002359">
    <property type="component" value="Chromosome"/>
</dbReference>
<sequence length="245" mass="26853">MQSNQKRLKKIKRSFIMNRKMLQVYFICGTSDCPKGKFLDVLEKALQAGITCFQFREKGEQGLTGADKLLLAKQVQHLCHRYQVPLIINDDVELARAIDADGIHLGQEDLSVVEARQLFPGKIIGLSVGTKEEYLNSPIDLVDYIGSGPVFPTLSKDDASPAIGMDGLKQLRKLNSDIPMVAIGGLSAKDCKEVLQAGADGIAVISAISHAEDPYKATKILVDGMQAMILKFNQVESNKQILKNP</sequence>